<dbReference type="InterPro" id="IPR000477">
    <property type="entry name" value="RT_dom"/>
</dbReference>
<dbReference type="InterPro" id="IPR043502">
    <property type="entry name" value="DNA/RNA_pol_sf"/>
</dbReference>
<keyword evidence="3" id="KW-1185">Reference proteome</keyword>
<accession>A0AAF0QQ63</accession>
<gene>
    <name evidence="2" type="ORF">MTR67_019743</name>
</gene>
<dbReference type="EMBL" id="CP133615">
    <property type="protein sequence ID" value="WMV26358.1"/>
    <property type="molecule type" value="Genomic_DNA"/>
</dbReference>
<dbReference type="Pfam" id="PF00078">
    <property type="entry name" value="RVT_1"/>
    <property type="match status" value="1"/>
</dbReference>
<proteinExistence type="predicted"/>
<evidence type="ECO:0000313" key="3">
    <source>
        <dbReference type="Proteomes" id="UP001234989"/>
    </source>
</evidence>
<dbReference type="PROSITE" id="PS50878">
    <property type="entry name" value="RT_POL"/>
    <property type="match status" value="1"/>
</dbReference>
<dbReference type="AlphaFoldDB" id="A0AAF0QQ63"/>
<reference evidence="2" key="1">
    <citation type="submission" date="2023-08" db="EMBL/GenBank/DDBJ databases">
        <title>A de novo genome assembly of Solanum verrucosum Schlechtendal, a Mexican diploid species geographically isolated from the other diploid A-genome species in potato relatives.</title>
        <authorList>
            <person name="Hosaka K."/>
        </authorList>
    </citation>
    <scope>NUCLEOTIDE SEQUENCE</scope>
    <source>
        <tissue evidence="2">Young leaves</tissue>
    </source>
</reference>
<dbReference type="SUPFAM" id="SSF56672">
    <property type="entry name" value="DNA/RNA polymerases"/>
    <property type="match status" value="1"/>
</dbReference>
<feature type="domain" description="Reverse transcriptase" evidence="1">
    <location>
        <begin position="1"/>
        <end position="187"/>
    </location>
</feature>
<evidence type="ECO:0000313" key="2">
    <source>
        <dbReference type="EMBL" id="WMV26358.1"/>
    </source>
</evidence>
<sequence length="356" mass="40776">MYKLLSKVLTERLKGVIGKLVDAQQMTFIKGRQIMDAVLIANEAVDSRIKRKKLGIICKLDLRKHMIMSTGGFYNTQRGLRQGDPLSPFLFLITMEGLNSMIETTNNRAWLKGFDVAREGGDSLELTHLQCADDTLIFCDDEEQQLKYVRVILILFEGMTGLHINWRKSLVYPISTVTNMNYLAAILGGEIDTLPTTYLSMLLGGKFNSVEIWNGMLEKCEKKLARWKTQYLSFGGRLTLINSVLDVLPTYMMTLFPIPAGVIRRLDSIRRKFLWHGNKERKGFHLVKWKVVIAGKKVGGMGIKNLKVQSKALRMKWLWKFANENQMLWKRVINAKYEGEDMWMTKEVTTPDGVSL</sequence>
<dbReference type="PANTHER" id="PTHR33116:SF85">
    <property type="entry name" value="REVERSE TRANSCRIPTASE ZINC-BINDING DOMAIN-CONTAINING PROTEIN"/>
    <property type="match status" value="1"/>
</dbReference>
<organism evidence="2 3">
    <name type="scientific">Solanum verrucosum</name>
    <dbReference type="NCBI Taxonomy" id="315347"/>
    <lineage>
        <taxon>Eukaryota</taxon>
        <taxon>Viridiplantae</taxon>
        <taxon>Streptophyta</taxon>
        <taxon>Embryophyta</taxon>
        <taxon>Tracheophyta</taxon>
        <taxon>Spermatophyta</taxon>
        <taxon>Magnoliopsida</taxon>
        <taxon>eudicotyledons</taxon>
        <taxon>Gunneridae</taxon>
        <taxon>Pentapetalae</taxon>
        <taxon>asterids</taxon>
        <taxon>lamiids</taxon>
        <taxon>Solanales</taxon>
        <taxon>Solanaceae</taxon>
        <taxon>Solanoideae</taxon>
        <taxon>Solaneae</taxon>
        <taxon>Solanum</taxon>
    </lineage>
</organism>
<name>A0AAF0QQ63_SOLVR</name>
<dbReference type="PANTHER" id="PTHR33116">
    <property type="entry name" value="REVERSE TRANSCRIPTASE ZINC-BINDING DOMAIN-CONTAINING PROTEIN-RELATED-RELATED"/>
    <property type="match status" value="1"/>
</dbReference>
<dbReference type="Proteomes" id="UP001234989">
    <property type="component" value="Chromosome 4"/>
</dbReference>
<dbReference type="CDD" id="cd01650">
    <property type="entry name" value="RT_nLTR_like"/>
    <property type="match status" value="1"/>
</dbReference>
<protein>
    <recommendedName>
        <fullName evidence="1">Reverse transcriptase domain-containing protein</fullName>
    </recommendedName>
</protein>
<evidence type="ECO:0000259" key="1">
    <source>
        <dbReference type="PROSITE" id="PS50878"/>
    </source>
</evidence>